<accession>A0A6I6N779</accession>
<name>A0A6I6N779_9ACTN</name>
<dbReference type="KEGG" id="sbro:GQF42_42795"/>
<sequence length="90" mass="9716">MTHVPALFPLKSLPAWLTVMTRLNPLTYAVDPLRHLVFAAQHMPRAAQARFPTGVTLFGHQLPLAAELGIVCACVPVFLAVAINGFGKPD</sequence>
<evidence type="ECO:0000313" key="3">
    <source>
        <dbReference type="Proteomes" id="UP000436138"/>
    </source>
</evidence>
<gene>
    <name evidence="2" type="ORF">GQF42_42795</name>
</gene>
<evidence type="ECO:0000256" key="1">
    <source>
        <dbReference type="SAM" id="Phobius"/>
    </source>
</evidence>
<evidence type="ECO:0000313" key="2">
    <source>
        <dbReference type="EMBL" id="QHA09058.1"/>
    </source>
</evidence>
<protein>
    <submittedName>
        <fullName evidence="2">Uncharacterized protein</fullName>
    </submittedName>
</protein>
<reference evidence="2 3" key="1">
    <citation type="submission" date="2019-12" db="EMBL/GenBank/DDBJ databases">
        <title>Streptomyces sp. strain T44 isolated from rhizosphere soil of Broussonetia papyrifera.</title>
        <authorList>
            <person name="Mo P."/>
        </authorList>
    </citation>
    <scope>NUCLEOTIDE SEQUENCE [LARGE SCALE GENOMIC DNA]</scope>
    <source>
        <strain evidence="2 3">T44</strain>
    </source>
</reference>
<keyword evidence="3" id="KW-1185">Reference proteome</keyword>
<dbReference type="RefSeq" id="WP_158929075.1">
    <property type="nucleotide sequence ID" value="NZ_CP047020.1"/>
</dbReference>
<organism evidence="2 3">
    <name type="scientific">Streptomyces broussonetiae</name>
    <dbReference type="NCBI Taxonomy" id="2686304"/>
    <lineage>
        <taxon>Bacteria</taxon>
        <taxon>Bacillati</taxon>
        <taxon>Actinomycetota</taxon>
        <taxon>Actinomycetes</taxon>
        <taxon>Kitasatosporales</taxon>
        <taxon>Streptomycetaceae</taxon>
        <taxon>Streptomyces</taxon>
    </lineage>
</organism>
<keyword evidence="1" id="KW-1133">Transmembrane helix</keyword>
<dbReference type="Proteomes" id="UP000436138">
    <property type="component" value="Chromosome"/>
</dbReference>
<dbReference type="AlphaFoldDB" id="A0A6I6N779"/>
<keyword evidence="1" id="KW-0472">Membrane</keyword>
<keyword evidence="1" id="KW-0812">Transmembrane</keyword>
<dbReference type="EMBL" id="CP047020">
    <property type="protein sequence ID" value="QHA09058.1"/>
    <property type="molecule type" value="Genomic_DNA"/>
</dbReference>
<proteinExistence type="predicted"/>
<feature type="transmembrane region" description="Helical" evidence="1">
    <location>
        <begin position="64"/>
        <end position="86"/>
    </location>
</feature>